<sequence length="714" mass="77349">MERITCLQSIFSRKNKVKGGGTACLWSDINEDLEAAAAEAKQKRSITSVIESEFDDFNFPNAPIVEEEDNGALETTFPHCAVVHVSDAGVEVAYEGGDEHDEELAGVYNCKDDLEMASSPYFDLGSKSGHRSEDLPVVEMQSECLLSDLECGSQHVTSTMTGHQVMRVSCGSGSSGAEVGGTRNMSPDVVVAALKAIHISTSHSEKALRDVKDRILEMRFSEEGKQQHRPWWKVFLFTHRNIHRRVPLGLPLSNGFGGYGSEVDYFATSSSSLMAIAAAMDIAGDQKVYIPHKADLSRVEEWVNSIDFASHLPVDKDIENDDGQTSREPSSPTAPALTFFSTRPQSSSGHQMNVDGDGSLMGGDAEMAALIARSVNPLSTVAYFSGVGLRIIPPLALYNSLKTLNLSANHILRIMPGLLPRSLHSLDLSRNKIVIIEGLRELARLRVLNLSHNRISRIGHGLAGCSSLRELHLAGNKISEIEGLHRLLKLSLLDLSFNKLTTTKAISQLAANYNSLQALNLLGNPLHSNLGEEPLRKLVTGLAPNILYLNKQATKAISARDAAVDSVARAALGTPSHHHHTPRGSKGSRGGLGVLPVASSSSQGKFRNGEKGGHSLNTVLGGGYPRTGMTKETTHKQQYHQNPHHHHRQRHSGTKVLQSLGSSQLHPLAVVDSRHTNGDANWTVLAAPQNGMNRIRSDGSLYEHGLMTVDSPFA</sequence>
<evidence type="ECO:0000256" key="2">
    <source>
        <dbReference type="ARBA" id="ARBA00022737"/>
    </source>
</evidence>
<reference evidence="4" key="1">
    <citation type="submission" date="2024-02" db="EMBL/GenBank/DDBJ databases">
        <authorList>
            <consortium name="ELIXIR-Norway"/>
            <consortium name="Elixir Norway"/>
        </authorList>
    </citation>
    <scope>NUCLEOTIDE SEQUENCE</scope>
</reference>
<evidence type="ECO:0000256" key="1">
    <source>
        <dbReference type="ARBA" id="ARBA00022614"/>
    </source>
</evidence>
<dbReference type="InterPro" id="IPR025875">
    <property type="entry name" value="Leu-rich_rpt_4"/>
</dbReference>
<name>A0ABP0XBH2_9BRYO</name>
<protein>
    <recommendedName>
        <fullName evidence="6">Leucine-rich repeat family protein</fullName>
    </recommendedName>
</protein>
<feature type="region of interest" description="Disordered" evidence="3">
    <location>
        <begin position="632"/>
        <end position="654"/>
    </location>
</feature>
<dbReference type="SMART" id="SM00365">
    <property type="entry name" value="LRR_SD22"/>
    <property type="match status" value="4"/>
</dbReference>
<feature type="compositionally biased region" description="Polar residues" evidence="3">
    <location>
        <begin position="326"/>
        <end position="351"/>
    </location>
</feature>
<evidence type="ECO:0008006" key="6">
    <source>
        <dbReference type="Google" id="ProtNLM"/>
    </source>
</evidence>
<evidence type="ECO:0000256" key="3">
    <source>
        <dbReference type="SAM" id="MobiDB-lite"/>
    </source>
</evidence>
<gene>
    <name evidence="4" type="ORF">CSSPJE1EN1_LOCUS21372</name>
</gene>
<dbReference type="InterPro" id="IPR003591">
    <property type="entry name" value="Leu-rich_rpt_typical-subtyp"/>
</dbReference>
<dbReference type="SMART" id="SM00369">
    <property type="entry name" value="LRR_TYP"/>
    <property type="match status" value="3"/>
</dbReference>
<accession>A0ABP0XBH2</accession>
<feature type="region of interest" description="Disordered" evidence="3">
    <location>
        <begin position="317"/>
        <end position="351"/>
    </location>
</feature>
<dbReference type="Gene3D" id="3.80.10.10">
    <property type="entry name" value="Ribonuclease Inhibitor"/>
    <property type="match status" value="1"/>
</dbReference>
<dbReference type="SUPFAM" id="SSF52075">
    <property type="entry name" value="Outer arm dynein light chain 1"/>
    <property type="match status" value="1"/>
</dbReference>
<organism evidence="4 5">
    <name type="scientific">Sphagnum jensenii</name>
    <dbReference type="NCBI Taxonomy" id="128206"/>
    <lineage>
        <taxon>Eukaryota</taxon>
        <taxon>Viridiplantae</taxon>
        <taxon>Streptophyta</taxon>
        <taxon>Embryophyta</taxon>
        <taxon>Bryophyta</taxon>
        <taxon>Sphagnophytina</taxon>
        <taxon>Sphagnopsida</taxon>
        <taxon>Sphagnales</taxon>
        <taxon>Sphagnaceae</taxon>
        <taxon>Sphagnum</taxon>
    </lineage>
</organism>
<dbReference type="EMBL" id="OZ020102">
    <property type="protein sequence ID" value="CAK9275894.1"/>
    <property type="molecule type" value="Genomic_DNA"/>
</dbReference>
<dbReference type="PROSITE" id="PS51450">
    <property type="entry name" value="LRR"/>
    <property type="match status" value="3"/>
</dbReference>
<keyword evidence="2" id="KW-0677">Repeat</keyword>
<dbReference type="InterPro" id="IPR001611">
    <property type="entry name" value="Leu-rich_rpt"/>
</dbReference>
<evidence type="ECO:0000313" key="5">
    <source>
        <dbReference type="Proteomes" id="UP001497444"/>
    </source>
</evidence>
<evidence type="ECO:0000313" key="4">
    <source>
        <dbReference type="EMBL" id="CAK9275894.1"/>
    </source>
</evidence>
<dbReference type="Proteomes" id="UP001497444">
    <property type="component" value="Chromosome 7"/>
</dbReference>
<keyword evidence="5" id="KW-1185">Reference proteome</keyword>
<proteinExistence type="predicted"/>
<feature type="region of interest" description="Disordered" evidence="3">
    <location>
        <begin position="572"/>
        <end position="619"/>
    </location>
</feature>
<dbReference type="InterPro" id="IPR032675">
    <property type="entry name" value="LRR_dom_sf"/>
</dbReference>
<feature type="compositionally biased region" description="Basic residues" evidence="3">
    <location>
        <begin position="642"/>
        <end position="653"/>
    </location>
</feature>
<dbReference type="PANTHER" id="PTHR15454:SF37">
    <property type="entry name" value="OUTER ARM DYNEIN LIGHT CHAIN 1 PROTEIN"/>
    <property type="match status" value="1"/>
</dbReference>
<dbReference type="PANTHER" id="PTHR15454">
    <property type="entry name" value="NISCHARIN RELATED"/>
    <property type="match status" value="1"/>
</dbReference>
<dbReference type="Pfam" id="PF12799">
    <property type="entry name" value="LRR_4"/>
    <property type="match status" value="1"/>
</dbReference>
<keyword evidence="1" id="KW-0433">Leucine-rich repeat</keyword>